<sequence length="103" mass="11435">MISSKSTQHFWSQLLLSMIAIFALPNAQGVENAGLACENYSREQRQMQQLACHQLVAHKQIIQQQQKPSKKNFVAPKILTKKAPHFVFPVLSVATPIRAGPAA</sequence>
<organism evidence="1 2">
    <name type="scientific">Avibacterium avium</name>
    <name type="common">Pasteurella avium</name>
    <dbReference type="NCBI Taxonomy" id="751"/>
    <lineage>
        <taxon>Bacteria</taxon>
        <taxon>Pseudomonadati</taxon>
        <taxon>Pseudomonadota</taxon>
        <taxon>Gammaproteobacteria</taxon>
        <taxon>Pasteurellales</taxon>
        <taxon>Pasteurellaceae</taxon>
        <taxon>Avibacterium</taxon>
    </lineage>
</organism>
<reference evidence="1 2" key="1">
    <citation type="submission" date="2018-06" db="EMBL/GenBank/DDBJ databases">
        <authorList>
            <consortium name="Pathogen Informatics"/>
            <person name="Doyle S."/>
        </authorList>
    </citation>
    <scope>NUCLEOTIDE SEQUENCE [LARGE SCALE GENOMIC DNA]</scope>
    <source>
        <strain evidence="2">NCTC 11297</strain>
    </source>
</reference>
<dbReference type="GeneID" id="300134238"/>
<protein>
    <submittedName>
        <fullName evidence="1">Protein of uncharacterized function (DUF2547)</fullName>
    </submittedName>
</protein>
<gene>
    <name evidence="1" type="ORF">NCTC11297_02054</name>
</gene>
<keyword evidence="2" id="KW-1185">Reference proteome</keyword>
<dbReference type="NCBIfam" id="NF038363">
    <property type="entry name" value="SecM_small"/>
    <property type="match status" value="1"/>
</dbReference>
<dbReference type="InterPro" id="IPR020508">
    <property type="entry name" value="SecM_small"/>
</dbReference>
<name>A0A379ATE7_AVIAV</name>
<accession>A0A379ATE7</accession>
<dbReference type="RefSeq" id="WP_115250079.1">
    <property type="nucleotide sequence ID" value="NZ_UGSP01000001.1"/>
</dbReference>
<dbReference type="AlphaFoldDB" id="A0A379ATE7"/>
<dbReference type="Pfam" id="PF10818">
    <property type="entry name" value="SecM_small"/>
    <property type="match status" value="1"/>
</dbReference>
<dbReference type="EMBL" id="UGSP01000001">
    <property type="protein sequence ID" value="SUB24978.1"/>
    <property type="molecule type" value="Genomic_DNA"/>
</dbReference>
<proteinExistence type="predicted"/>
<dbReference type="Proteomes" id="UP000255098">
    <property type="component" value="Unassembled WGS sequence"/>
</dbReference>
<evidence type="ECO:0000313" key="2">
    <source>
        <dbReference type="Proteomes" id="UP000255098"/>
    </source>
</evidence>
<evidence type="ECO:0000313" key="1">
    <source>
        <dbReference type="EMBL" id="SUB24978.1"/>
    </source>
</evidence>